<accession>A0A2J6PUI0</accession>
<name>A0A2J6PUI0_9HELO</name>
<evidence type="ECO:0000313" key="2">
    <source>
        <dbReference type="Proteomes" id="UP000235672"/>
    </source>
</evidence>
<sequence length="281" mass="32406">MDRYRDVAMLLNKTSGIHVNRTMGLHVHIGDSNKGFDKITVSNLIAFLWAFEPQLNSLHPMHRQNRTWGQSMREASTYAMEYRKKNGRRPHPLTGVLHFLKGDSMYNLIRDAAPDNNGSANAYKYCAYSFQGLANKDLAFDDSRPTIEFRQHAATLDPEAIVNWIETSVGIVDYIRNIDNATLLDLLRTVEHESWEKLGDGKDDEREARLGPILAESKFTIIDLLQAMELYGPANYYRSRWRKLPKRQPSLWNIPKPDIIWEYEDLLPSIQNRRRLGGCSV</sequence>
<dbReference type="AlphaFoldDB" id="A0A2J6PUI0"/>
<reference evidence="1 2" key="1">
    <citation type="submission" date="2016-05" db="EMBL/GenBank/DDBJ databases">
        <title>A degradative enzymes factory behind the ericoid mycorrhizal symbiosis.</title>
        <authorList>
            <consortium name="DOE Joint Genome Institute"/>
            <person name="Martino E."/>
            <person name="Morin E."/>
            <person name="Grelet G."/>
            <person name="Kuo A."/>
            <person name="Kohler A."/>
            <person name="Daghino S."/>
            <person name="Barry K."/>
            <person name="Choi C."/>
            <person name="Cichocki N."/>
            <person name="Clum A."/>
            <person name="Copeland A."/>
            <person name="Hainaut M."/>
            <person name="Haridas S."/>
            <person name="Labutti K."/>
            <person name="Lindquist E."/>
            <person name="Lipzen A."/>
            <person name="Khouja H.-R."/>
            <person name="Murat C."/>
            <person name="Ohm R."/>
            <person name="Olson A."/>
            <person name="Spatafora J."/>
            <person name="Veneault-Fourrey C."/>
            <person name="Henrissat B."/>
            <person name="Grigoriev I."/>
            <person name="Martin F."/>
            <person name="Perotto S."/>
        </authorList>
    </citation>
    <scope>NUCLEOTIDE SEQUENCE [LARGE SCALE GENOMIC DNA]</scope>
    <source>
        <strain evidence="1 2">UAMH 7357</strain>
    </source>
</reference>
<keyword evidence="2" id="KW-1185">Reference proteome</keyword>
<evidence type="ECO:0008006" key="3">
    <source>
        <dbReference type="Google" id="ProtNLM"/>
    </source>
</evidence>
<protein>
    <recommendedName>
        <fullName evidence="3">Amidoligase enzyme</fullName>
    </recommendedName>
</protein>
<dbReference type="EMBL" id="KZ613499">
    <property type="protein sequence ID" value="PMD17566.1"/>
    <property type="molecule type" value="Genomic_DNA"/>
</dbReference>
<dbReference type="OrthoDB" id="412402at2759"/>
<proteinExistence type="predicted"/>
<evidence type="ECO:0000313" key="1">
    <source>
        <dbReference type="EMBL" id="PMD17566.1"/>
    </source>
</evidence>
<organism evidence="1 2">
    <name type="scientific">Hyaloscypha hepaticicola</name>
    <dbReference type="NCBI Taxonomy" id="2082293"/>
    <lineage>
        <taxon>Eukaryota</taxon>
        <taxon>Fungi</taxon>
        <taxon>Dikarya</taxon>
        <taxon>Ascomycota</taxon>
        <taxon>Pezizomycotina</taxon>
        <taxon>Leotiomycetes</taxon>
        <taxon>Helotiales</taxon>
        <taxon>Hyaloscyphaceae</taxon>
        <taxon>Hyaloscypha</taxon>
    </lineage>
</organism>
<dbReference type="PANTHER" id="PTHR36847:SF1">
    <property type="entry name" value="AMIDOLIGASE ENZYME"/>
    <property type="match status" value="1"/>
</dbReference>
<dbReference type="InterPro" id="IPR022025">
    <property type="entry name" value="Amidoligase_2"/>
</dbReference>
<dbReference type="PANTHER" id="PTHR36847">
    <property type="entry name" value="AMIDOLIGASE ENZYME"/>
    <property type="match status" value="1"/>
</dbReference>
<dbReference type="Proteomes" id="UP000235672">
    <property type="component" value="Unassembled WGS sequence"/>
</dbReference>
<dbReference type="Pfam" id="PF12224">
    <property type="entry name" value="Amidoligase_2"/>
    <property type="match status" value="1"/>
</dbReference>
<gene>
    <name evidence="1" type="ORF">NA56DRAFT_271963</name>
</gene>